<feature type="compositionally biased region" description="Polar residues" evidence="1">
    <location>
        <begin position="329"/>
        <end position="343"/>
    </location>
</feature>
<evidence type="ECO:0000256" key="1">
    <source>
        <dbReference type="SAM" id="MobiDB-lite"/>
    </source>
</evidence>
<feature type="domain" description="DUF7703" evidence="3">
    <location>
        <begin position="66"/>
        <end position="307"/>
    </location>
</feature>
<sequence length="401" mass="44598">MRGSRHASIIIVSVSQVGPASAVIDISFFLSQRLIYPLGPTHSHPMDTSMTNLPPEVSAILNSNFTIIQVLAMFSIGAWNSLEVVIGIFERFKRYRGLYFWSMQIAAWGILLHAIPAQLRYTSQATSISMSVPFIMGWICMVTGQAVVLYSRLHLVVSDIRHVRWVLWMIIANIFILHIPTAVLFFLDVGKISSGRVSAIYDHFQATGFAIQDTVMCAIYVREALRALKPVFEFKGAQGRKIIYRILFVNLIGILLNVCILIANYKVHYIVISFKTVAYSIKLKLEFHALTQLRELTRTYSCTLCQGANGNPRGSSDVNLFDMLANNPPSQDTEAQAGSSAAGTLSPDPRSASSGTYDFHEALRQTMPTVDSIGSQPSARPRMHSSDTQSTMEMTLLERPK</sequence>
<keyword evidence="2" id="KW-1133">Transmembrane helix</keyword>
<accession>A0A1V6Z7E9</accession>
<keyword evidence="2" id="KW-0472">Membrane</keyword>
<dbReference type="AlphaFoldDB" id="A0A1V6Z7E9"/>
<feature type="compositionally biased region" description="Polar residues" evidence="1">
    <location>
        <begin position="366"/>
        <end position="378"/>
    </location>
</feature>
<evidence type="ECO:0000256" key="2">
    <source>
        <dbReference type="SAM" id="Phobius"/>
    </source>
</evidence>
<proteinExistence type="predicted"/>
<evidence type="ECO:0000313" key="4">
    <source>
        <dbReference type="EMBL" id="OQE95626.1"/>
    </source>
</evidence>
<dbReference type="PANTHER" id="PTHR37013:SF3">
    <property type="entry name" value="INTEGRAL MEMBRANE PROTEIN (AFU_ORTHOLOGUE AFUA_1G05950)"/>
    <property type="match status" value="1"/>
</dbReference>
<feature type="region of interest" description="Disordered" evidence="1">
    <location>
        <begin position="329"/>
        <end position="401"/>
    </location>
</feature>
<dbReference type="EMBL" id="MOOB01000002">
    <property type="protein sequence ID" value="OQE95626.1"/>
    <property type="molecule type" value="Genomic_DNA"/>
</dbReference>
<feature type="transmembrane region" description="Helical" evidence="2">
    <location>
        <begin position="98"/>
        <end position="115"/>
    </location>
</feature>
<protein>
    <recommendedName>
        <fullName evidence="3">DUF7703 domain-containing protein</fullName>
    </recommendedName>
</protein>
<dbReference type="PANTHER" id="PTHR37013">
    <property type="entry name" value="INTEGRAL MEMBRANE PROTEIN (AFU_ORTHOLOGUE AFUA_1G05950)-RELATED"/>
    <property type="match status" value="1"/>
</dbReference>
<keyword evidence="5" id="KW-1185">Reference proteome</keyword>
<comment type="caution">
    <text evidence="4">The sequence shown here is derived from an EMBL/GenBank/DDBJ whole genome shotgun (WGS) entry which is preliminary data.</text>
</comment>
<reference evidence="5" key="1">
    <citation type="journal article" date="2017" name="Nat. Microbiol.">
        <title>Global analysis of biosynthetic gene clusters reveals vast potential of secondary metabolite production in Penicillium species.</title>
        <authorList>
            <person name="Nielsen J.C."/>
            <person name="Grijseels S."/>
            <person name="Prigent S."/>
            <person name="Ji B."/>
            <person name="Dainat J."/>
            <person name="Nielsen K.F."/>
            <person name="Frisvad J.C."/>
            <person name="Workman M."/>
            <person name="Nielsen J."/>
        </authorList>
    </citation>
    <scope>NUCLEOTIDE SEQUENCE [LARGE SCALE GENOMIC DNA]</scope>
    <source>
        <strain evidence="5">IBT 13039</strain>
    </source>
</reference>
<feature type="transmembrane region" description="Helical" evidence="2">
    <location>
        <begin position="65"/>
        <end position="86"/>
    </location>
</feature>
<dbReference type="Proteomes" id="UP000191691">
    <property type="component" value="Unassembled WGS sequence"/>
</dbReference>
<name>A0A1V6Z7E9_PENNA</name>
<evidence type="ECO:0000259" key="3">
    <source>
        <dbReference type="Pfam" id="PF24802"/>
    </source>
</evidence>
<dbReference type="InterPro" id="IPR056120">
    <property type="entry name" value="DUF7703"/>
</dbReference>
<evidence type="ECO:0000313" key="5">
    <source>
        <dbReference type="Proteomes" id="UP000191691"/>
    </source>
</evidence>
<organism evidence="4 5">
    <name type="scientific">Penicillium nalgiovense</name>
    <dbReference type="NCBI Taxonomy" id="60175"/>
    <lineage>
        <taxon>Eukaryota</taxon>
        <taxon>Fungi</taxon>
        <taxon>Dikarya</taxon>
        <taxon>Ascomycota</taxon>
        <taxon>Pezizomycotina</taxon>
        <taxon>Eurotiomycetes</taxon>
        <taxon>Eurotiomycetidae</taxon>
        <taxon>Eurotiales</taxon>
        <taxon>Aspergillaceae</taxon>
        <taxon>Penicillium</taxon>
    </lineage>
</organism>
<keyword evidence="2" id="KW-0812">Transmembrane</keyword>
<feature type="transmembrane region" description="Helical" evidence="2">
    <location>
        <begin position="242"/>
        <end position="265"/>
    </location>
</feature>
<dbReference type="OMA" id="GWICMVT"/>
<gene>
    <name evidence="4" type="ORF">PENNAL_c0002G06572</name>
</gene>
<feature type="transmembrane region" description="Helical" evidence="2">
    <location>
        <begin position="135"/>
        <end position="153"/>
    </location>
</feature>
<dbReference type="Pfam" id="PF24802">
    <property type="entry name" value="DUF7703"/>
    <property type="match status" value="1"/>
</dbReference>
<feature type="transmembrane region" description="Helical" evidence="2">
    <location>
        <begin position="165"/>
        <end position="187"/>
    </location>
</feature>